<keyword evidence="1" id="KW-0812">Transmembrane</keyword>
<reference evidence="2" key="1">
    <citation type="submission" date="2020-08" db="EMBL/GenBank/DDBJ databases">
        <title>Genome public.</title>
        <authorList>
            <person name="Liu C."/>
            <person name="Sun Q."/>
        </authorList>
    </citation>
    <scope>NUCLEOTIDE SEQUENCE</scope>
    <source>
        <strain evidence="2">BX15</strain>
    </source>
</reference>
<keyword evidence="3" id="KW-1185">Reference proteome</keyword>
<dbReference type="EMBL" id="JACOQI010000008">
    <property type="protein sequence ID" value="MBC5770554.1"/>
    <property type="molecule type" value="Genomic_DNA"/>
</dbReference>
<evidence type="ECO:0000256" key="1">
    <source>
        <dbReference type="SAM" id="Phobius"/>
    </source>
</evidence>
<dbReference type="Proteomes" id="UP000620327">
    <property type="component" value="Unassembled WGS sequence"/>
</dbReference>
<dbReference type="RefSeq" id="WP_187014806.1">
    <property type="nucleotide sequence ID" value="NZ_JACOQI010000008.1"/>
</dbReference>
<organism evidence="2 3">
    <name type="scientific">Dysosmobacter segnis</name>
    <dbReference type="NCBI Taxonomy" id="2763042"/>
    <lineage>
        <taxon>Bacteria</taxon>
        <taxon>Bacillati</taxon>
        <taxon>Bacillota</taxon>
        <taxon>Clostridia</taxon>
        <taxon>Eubacteriales</taxon>
        <taxon>Oscillospiraceae</taxon>
        <taxon>Dysosmobacter</taxon>
    </lineage>
</organism>
<keyword evidence="1" id="KW-1133">Transmembrane helix</keyword>
<name>A0A923S7A9_9FIRM</name>
<feature type="transmembrane region" description="Helical" evidence="1">
    <location>
        <begin position="30"/>
        <end position="58"/>
    </location>
</feature>
<accession>A0A923S7A9</accession>
<evidence type="ECO:0000313" key="3">
    <source>
        <dbReference type="Proteomes" id="UP000620327"/>
    </source>
</evidence>
<evidence type="ECO:0000313" key="2">
    <source>
        <dbReference type="EMBL" id="MBC5770554.1"/>
    </source>
</evidence>
<sequence>MDRMMKFFDHTVAAAAKADAVSSCAASSRSMIAIIMDAIMASIFVAIISIIGTIPYGWRGVQNG</sequence>
<protein>
    <submittedName>
        <fullName evidence="2">Uncharacterized protein</fullName>
    </submittedName>
</protein>
<gene>
    <name evidence="2" type="ORF">H8Z83_09505</name>
</gene>
<comment type="caution">
    <text evidence="2">The sequence shown here is derived from an EMBL/GenBank/DDBJ whole genome shotgun (WGS) entry which is preliminary data.</text>
</comment>
<dbReference type="AlphaFoldDB" id="A0A923S7A9"/>
<keyword evidence="1" id="KW-0472">Membrane</keyword>
<proteinExistence type="predicted"/>